<proteinExistence type="predicted"/>
<feature type="domain" description="FtsK" evidence="2">
    <location>
        <begin position="148"/>
        <end position="320"/>
    </location>
</feature>
<dbReference type="SMART" id="SM00382">
    <property type="entry name" value="AAA"/>
    <property type="match status" value="1"/>
</dbReference>
<protein>
    <recommendedName>
        <fullName evidence="2">FtsK domain-containing protein</fullName>
    </recommendedName>
</protein>
<name>A0A0F9J0K4_9ZZZZ</name>
<evidence type="ECO:0000256" key="1">
    <source>
        <dbReference type="SAM" id="Phobius"/>
    </source>
</evidence>
<accession>A0A0F9J0K4</accession>
<dbReference type="InterPro" id="IPR002543">
    <property type="entry name" value="FtsK_dom"/>
</dbReference>
<dbReference type="EMBL" id="LAZR01017677">
    <property type="protein sequence ID" value="KKL99440.1"/>
    <property type="molecule type" value="Genomic_DNA"/>
</dbReference>
<reference evidence="3" key="1">
    <citation type="journal article" date="2015" name="Nature">
        <title>Complex archaea that bridge the gap between prokaryotes and eukaryotes.</title>
        <authorList>
            <person name="Spang A."/>
            <person name="Saw J.H."/>
            <person name="Jorgensen S.L."/>
            <person name="Zaremba-Niedzwiedzka K."/>
            <person name="Martijn J."/>
            <person name="Lind A.E."/>
            <person name="van Eijk R."/>
            <person name="Schleper C."/>
            <person name="Guy L."/>
            <person name="Ettema T.J."/>
        </authorList>
    </citation>
    <scope>NUCLEOTIDE SEQUENCE</scope>
</reference>
<gene>
    <name evidence="3" type="ORF">LCGC14_1814430</name>
</gene>
<organism evidence="3">
    <name type="scientific">marine sediment metagenome</name>
    <dbReference type="NCBI Taxonomy" id="412755"/>
    <lineage>
        <taxon>unclassified sequences</taxon>
        <taxon>metagenomes</taxon>
        <taxon>ecological metagenomes</taxon>
    </lineage>
</organism>
<evidence type="ECO:0000313" key="3">
    <source>
        <dbReference type="EMBL" id="KKL99440.1"/>
    </source>
</evidence>
<dbReference type="GO" id="GO:0005524">
    <property type="term" value="F:ATP binding"/>
    <property type="evidence" value="ECO:0007669"/>
    <property type="project" value="InterPro"/>
</dbReference>
<keyword evidence="1" id="KW-1133">Transmembrane helix</keyword>
<keyword evidence="1" id="KW-0812">Transmembrane</keyword>
<keyword evidence="1" id="KW-0472">Membrane</keyword>
<dbReference type="GO" id="GO:0003677">
    <property type="term" value="F:DNA binding"/>
    <property type="evidence" value="ECO:0007669"/>
    <property type="project" value="InterPro"/>
</dbReference>
<evidence type="ECO:0000259" key="2">
    <source>
        <dbReference type="PROSITE" id="PS50901"/>
    </source>
</evidence>
<dbReference type="InterPro" id="IPR003593">
    <property type="entry name" value="AAA+_ATPase"/>
</dbReference>
<dbReference type="InterPro" id="IPR027417">
    <property type="entry name" value="P-loop_NTPase"/>
</dbReference>
<feature type="transmembrane region" description="Helical" evidence="1">
    <location>
        <begin position="12"/>
        <end position="30"/>
    </location>
</feature>
<dbReference type="SUPFAM" id="SSF52540">
    <property type="entry name" value="P-loop containing nucleoside triphosphate hydrolases"/>
    <property type="match status" value="1"/>
</dbReference>
<feature type="transmembrane region" description="Helical" evidence="1">
    <location>
        <begin position="36"/>
        <end position="61"/>
    </location>
</feature>
<dbReference type="PROSITE" id="PS50901">
    <property type="entry name" value="FTSK"/>
    <property type="match status" value="1"/>
</dbReference>
<dbReference type="AlphaFoldDB" id="A0A0F9J0K4"/>
<sequence>MARILKEITDGANMLTVMIIAIMSLTWLAAKDAVMIVAPILVWMSGALLALAALAITYIFIERQLTARAETRRDRTIAKNQAILSDNEIVLANLQAESRALLIRAAVIQIGRGRIFPTQLGEGIKFSAYPASIIKDAGSDVPLIEAPVEPILPLLKSKERIMIYGAPDSGKTTLLRHLVDAKLEIGSVLAIDPHGNTPKWGHVNHIGQGRDFRAISIILLKIVAEIERRYKLEITTPETIGNHPMVTIVIDELRAIVNNCKEAGRDLAQIICEGRKANVHIIFVAHSKTVKGLGIEGEGDIRAGISQVTLFGDKDAARTATHHVIGFDKPTPFLLPGPYPDRNFNQQVQQAKSGFTEVKETESIFDLNVEPKNSEQMIDQMVIDCYLETGSYGAAYRLLYEMENNKPYEGGKLGNFHRNKVKAILDRNNVKHPVEAGKGENRE</sequence>
<dbReference type="Gene3D" id="3.40.50.300">
    <property type="entry name" value="P-loop containing nucleotide triphosphate hydrolases"/>
    <property type="match status" value="1"/>
</dbReference>
<comment type="caution">
    <text evidence="3">The sequence shown here is derived from an EMBL/GenBank/DDBJ whole genome shotgun (WGS) entry which is preliminary data.</text>
</comment>